<accession>A0A383DKC6</accession>
<proteinExistence type="predicted"/>
<keyword evidence="1" id="KW-0472">Membrane</keyword>
<dbReference type="Pfam" id="PF13360">
    <property type="entry name" value="PQQ_2"/>
    <property type="match status" value="1"/>
</dbReference>
<keyword evidence="1" id="KW-0812">Transmembrane</keyword>
<dbReference type="EMBL" id="UINC01217930">
    <property type="protein sequence ID" value="SVE44743.1"/>
    <property type="molecule type" value="Genomic_DNA"/>
</dbReference>
<feature type="domain" description="Pyrrolo-quinoline quinone repeat" evidence="2">
    <location>
        <begin position="134"/>
        <end position="200"/>
    </location>
</feature>
<reference evidence="3" key="1">
    <citation type="submission" date="2018-05" db="EMBL/GenBank/DDBJ databases">
        <authorList>
            <person name="Lanie J.A."/>
            <person name="Ng W.-L."/>
            <person name="Kazmierczak K.M."/>
            <person name="Andrzejewski T.M."/>
            <person name="Davidsen T.M."/>
            <person name="Wayne K.J."/>
            <person name="Tettelin H."/>
            <person name="Glass J.I."/>
            <person name="Rusch D."/>
            <person name="Podicherti R."/>
            <person name="Tsui H.-C.T."/>
            <person name="Winkler M.E."/>
        </authorList>
    </citation>
    <scope>NUCLEOTIDE SEQUENCE</scope>
</reference>
<name>A0A383DKC6_9ZZZZ</name>
<dbReference type="SMART" id="SM00564">
    <property type="entry name" value="PQQ"/>
    <property type="match status" value="1"/>
</dbReference>
<feature type="non-terminal residue" evidence="3">
    <location>
        <position position="200"/>
    </location>
</feature>
<sequence length="200" mass="22341">MIAENPENIERHGGNPDRACPHCNAPSQQVGLNCTVCNKTIVSVLPSYAEKAHIVNILSRKWIYQMTPLRWILFTFLLLMAGTYVWQSQIIPNPLILLIKHPTTEISSASEAEQWSMSSGNMQRTRNVTNFSLQPSGKVLWSTDEELLSGISLPAIVDNTVYVGSNFEFFAINANTGKIKWKRDMPGHINSSPAISNDRV</sequence>
<dbReference type="InterPro" id="IPR015943">
    <property type="entry name" value="WD40/YVTN_repeat-like_dom_sf"/>
</dbReference>
<evidence type="ECO:0000313" key="3">
    <source>
        <dbReference type="EMBL" id="SVE44743.1"/>
    </source>
</evidence>
<protein>
    <recommendedName>
        <fullName evidence="2">Pyrrolo-quinoline quinone repeat domain-containing protein</fullName>
    </recommendedName>
</protein>
<feature type="transmembrane region" description="Helical" evidence="1">
    <location>
        <begin position="69"/>
        <end position="86"/>
    </location>
</feature>
<gene>
    <name evidence="3" type="ORF">METZ01_LOCUS497597</name>
</gene>
<dbReference type="InterPro" id="IPR018391">
    <property type="entry name" value="PQQ_b-propeller_rpt"/>
</dbReference>
<dbReference type="Gene3D" id="2.130.10.10">
    <property type="entry name" value="YVTN repeat-like/Quinoprotein amine dehydrogenase"/>
    <property type="match status" value="1"/>
</dbReference>
<dbReference type="InterPro" id="IPR002372">
    <property type="entry name" value="PQQ_rpt_dom"/>
</dbReference>
<keyword evidence="1" id="KW-1133">Transmembrane helix</keyword>
<dbReference type="AlphaFoldDB" id="A0A383DKC6"/>
<organism evidence="3">
    <name type="scientific">marine metagenome</name>
    <dbReference type="NCBI Taxonomy" id="408172"/>
    <lineage>
        <taxon>unclassified sequences</taxon>
        <taxon>metagenomes</taxon>
        <taxon>ecological metagenomes</taxon>
    </lineage>
</organism>
<evidence type="ECO:0000256" key="1">
    <source>
        <dbReference type="SAM" id="Phobius"/>
    </source>
</evidence>
<evidence type="ECO:0000259" key="2">
    <source>
        <dbReference type="Pfam" id="PF13360"/>
    </source>
</evidence>
<dbReference type="InterPro" id="IPR011047">
    <property type="entry name" value="Quinoprotein_ADH-like_sf"/>
</dbReference>
<dbReference type="SUPFAM" id="SSF50998">
    <property type="entry name" value="Quinoprotein alcohol dehydrogenase-like"/>
    <property type="match status" value="1"/>
</dbReference>